<dbReference type="Gene3D" id="2.60.40.10">
    <property type="entry name" value="Immunoglobulins"/>
    <property type="match status" value="1"/>
</dbReference>
<dbReference type="InterPro" id="IPR013783">
    <property type="entry name" value="Ig-like_fold"/>
</dbReference>
<dbReference type="InterPro" id="IPR047589">
    <property type="entry name" value="DUF11_rpt"/>
</dbReference>
<dbReference type="eggNOG" id="COG1361">
    <property type="taxonomic scope" value="Bacteria"/>
</dbReference>
<dbReference type="EMBL" id="CP003620">
    <property type="protein sequence ID" value="AFZ11999.1"/>
    <property type="molecule type" value="Genomic_DNA"/>
</dbReference>
<accession>K9VWR0</accession>
<proteinExistence type="predicted"/>
<feature type="domain" description="DUF11" evidence="1">
    <location>
        <begin position="601"/>
        <end position="721"/>
    </location>
</feature>
<dbReference type="NCBIfam" id="TIGR01451">
    <property type="entry name" value="B_ant_repeat"/>
    <property type="match status" value="1"/>
</dbReference>
<reference evidence="2 3" key="1">
    <citation type="submission" date="2012-06" db="EMBL/GenBank/DDBJ databases">
        <title>Finished chromosome of genome of Crinalium epipsammum PCC 9333.</title>
        <authorList>
            <consortium name="US DOE Joint Genome Institute"/>
            <person name="Gugger M."/>
            <person name="Coursin T."/>
            <person name="Rippka R."/>
            <person name="Tandeau De Marsac N."/>
            <person name="Huntemann M."/>
            <person name="Wei C.-L."/>
            <person name="Han J."/>
            <person name="Detter J.C."/>
            <person name="Han C."/>
            <person name="Tapia R."/>
            <person name="Davenport K."/>
            <person name="Daligault H."/>
            <person name="Erkkila T."/>
            <person name="Gu W."/>
            <person name="Munk A.C.C."/>
            <person name="Teshima H."/>
            <person name="Xu Y."/>
            <person name="Chain P."/>
            <person name="Chen A."/>
            <person name="Krypides N."/>
            <person name="Mavromatis K."/>
            <person name="Markowitz V."/>
            <person name="Szeto E."/>
            <person name="Ivanova N."/>
            <person name="Mikhailova N."/>
            <person name="Ovchinnikova G."/>
            <person name="Pagani I."/>
            <person name="Pati A."/>
            <person name="Goodwin L."/>
            <person name="Peters L."/>
            <person name="Pitluck S."/>
            <person name="Woyke T."/>
            <person name="Kerfeld C."/>
        </authorList>
    </citation>
    <scope>NUCLEOTIDE SEQUENCE [LARGE SCALE GENOMIC DNA]</scope>
    <source>
        <strain evidence="2 3">PCC 9333</strain>
    </source>
</reference>
<keyword evidence="3" id="KW-1185">Reference proteome</keyword>
<name>K9VWR0_9CYAN</name>
<protein>
    <submittedName>
        <fullName evidence="2">Conserved repeat domain protein</fullName>
    </submittedName>
</protein>
<dbReference type="Proteomes" id="UP000010472">
    <property type="component" value="Chromosome"/>
</dbReference>
<gene>
    <name evidence="2" type="ORF">Cri9333_1088</name>
</gene>
<dbReference type="SUPFAM" id="SSF117074">
    <property type="entry name" value="Hypothetical protein PA1324"/>
    <property type="match status" value="1"/>
</dbReference>
<sequence>MNFLTVKRPIKSINGCLHILAASAITGGILQIAAIAGAQTQANCPRQSIENQAVSVYQDTSSQGSPDVSSSSNLVINCLSRQLTTINTAGITDSNSNRILRDLTEALMTVLRRDTNLTSEEANKAVMVATQAWAKLPANSSITTIFTAARTAIVAALPNKANLLDSVGTSSKVLSLAKGLKSNKANLSDNIGFSSEQQVSNLAKQVLKQALILAGIPKETAEQMVEMIPLDQSISNGFQSVKSAYPKQIQALNQVQQNLVGELDNLKQEIQTQLISGNELAFAFVLRNTKLTEDDNTGDIDFWIPNPAEEQIKFLTGSGTVTAVKYQVLNAQGDITAQGTVTDSQFIRVAKGGELKVWVMLKLGTVLSAGSGWVVALNNSVTGEVVQQSTVSFTSALTDPFGRITSCTGGTLANYQGFNVGLYEPDANDSTGTGIAGIVPLTGTELPDNPNNQVPRGITPNTQNSNPFNLTNSDQGRYSFLLDKSRGQLSVGKTYILLVNTPSGSNYRGRRVRIKIDGITKQADNSEIVKYTATSLDDLPISILFQPGQSLPTKTDENSTKTGEIASFVETGEIVIENAEAQGLSLAVVSLFTSVCEASELQIVKTGDRAAAEPGDTVIYRLSIRNLSNTNINNLEITDNLPLGFKFLPESVRASLPISGKTNPVAITSSQNDSNINFKVAETLSKGSVLTIAYAVVLTPDAVRGTGQNIANVKGKRTDNNLPVKDGPTMFQLRIRPGILSNTGTILGRVFVDKNFDGEQQANEPGIPNAVIFMDDGNKITTDPNGLFSVANVLPGSRSGVLDLSSLPGYTLAPNLYIKERNSQSRLVHLAPGGMVRMNFGVTPTFKGEKP</sequence>
<dbReference type="PATRIC" id="fig|1173022.3.peg.1176"/>
<dbReference type="KEGG" id="cep:Cri9333_1088"/>
<dbReference type="HOGENOM" id="CLU_335165_0_0_3"/>
<evidence type="ECO:0000313" key="3">
    <source>
        <dbReference type="Proteomes" id="UP000010472"/>
    </source>
</evidence>
<dbReference type="Pfam" id="PF01345">
    <property type="entry name" value="DUF11"/>
    <property type="match status" value="1"/>
</dbReference>
<dbReference type="AlphaFoldDB" id="K9VWR0"/>
<evidence type="ECO:0000259" key="1">
    <source>
        <dbReference type="Pfam" id="PF01345"/>
    </source>
</evidence>
<organism evidence="2 3">
    <name type="scientific">Crinalium epipsammum PCC 9333</name>
    <dbReference type="NCBI Taxonomy" id="1173022"/>
    <lineage>
        <taxon>Bacteria</taxon>
        <taxon>Bacillati</taxon>
        <taxon>Cyanobacteriota</taxon>
        <taxon>Cyanophyceae</taxon>
        <taxon>Gomontiellales</taxon>
        <taxon>Gomontiellaceae</taxon>
        <taxon>Crinalium</taxon>
    </lineage>
</organism>
<dbReference type="Gene3D" id="2.60.40.740">
    <property type="match status" value="1"/>
</dbReference>
<evidence type="ECO:0000313" key="2">
    <source>
        <dbReference type="EMBL" id="AFZ11999.1"/>
    </source>
</evidence>
<dbReference type="STRING" id="1173022.Cri9333_1088"/>
<dbReference type="RefSeq" id="WP_015202121.1">
    <property type="nucleotide sequence ID" value="NC_019753.1"/>
</dbReference>
<dbReference type="InterPro" id="IPR001434">
    <property type="entry name" value="OmcB-like_DUF11"/>
</dbReference>